<keyword evidence="3" id="KW-1185">Reference proteome</keyword>
<keyword evidence="1" id="KW-0472">Membrane</keyword>
<gene>
    <name evidence="2" type="ORF">Q9312_04675</name>
</gene>
<protein>
    <submittedName>
        <fullName evidence="2">Fused MFS/spermidine synthase</fullName>
    </submittedName>
</protein>
<dbReference type="EMBL" id="CP133548">
    <property type="protein sequence ID" value="WMS88212.1"/>
    <property type="molecule type" value="Genomic_DNA"/>
</dbReference>
<dbReference type="AlphaFoldDB" id="A0AA51RV93"/>
<reference evidence="2 3" key="1">
    <citation type="submission" date="2023-08" db="EMBL/GenBank/DDBJ databases">
        <title>Pleionea litopenaei sp. nov., isolated from stomach of juvenile Litopenaeus vannamei.</title>
        <authorList>
            <person name="Rho A.M."/>
            <person name="Hwang C.Y."/>
        </authorList>
    </citation>
    <scope>NUCLEOTIDE SEQUENCE [LARGE SCALE GENOMIC DNA]</scope>
    <source>
        <strain evidence="2 3">HL-JVS1</strain>
    </source>
</reference>
<feature type="transmembrane region" description="Helical" evidence="1">
    <location>
        <begin position="7"/>
        <end position="29"/>
    </location>
</feature>
<feature type="transmembrane region" description="Helical" evidence="1">
    <location>
        <begin position="75"/>
        <end position="101"/>
    </location>
</feature>
<dbReference type="InterPro" id="IPR036259">
    <property type="entry name" value="MFS_trans_sf"/>
</dbReference>
<organism evidence="2 3">
    <name type="scientific">Pleionea litopenaei</name>
    <dbReference type="NCBI Taxonomy" id="3070815"/>
    <lineage>
        <taxon>Bacteria</taxon>
        <taxon>Pseudomonadati</taxon>
        <taxon>Pseudomonadota</taxon>
        <taxon>Gammaproteobacteria</taxon>
        <taxon>Oceanospirillales</taxon>
        <taxon>Pleioneaceae</taxon>
        <taxon>Pleionea</taxon>
    </lineage>
</organism>
<dbReference type="Proteomes" id="UP001239782">
    <property type="component" value="Chromosome"/>
</dbReference>
<feature type="transmembrane region" description="Helical" evidence="1">
    <location>
        <begin position="41"/>
        <end position="63"/>
    </location>
</feature>
<proteinExistence type="predicted"/>
<name>A0AA51RV93_9GAMM</name>
<feature type="transmembrane region" description="Helical" evidence="1">
    <location>
        <begin position="178"/>
        <end position="196"/>
    </location>
</feature>
<evidence type="ECO:0000313" key="3">
    <source>
        <dbReference type="Proteomes" id="UP001239782"/>
    </source>
</evidence>
<dbReference type="RefSeq" id="WP_309203416.1">
    <property type="nucleotide sequence ID" value="NZ_CP133548.1"/>
</dbReference>
<feature type="transmembrane region" description="Helical" evidence="1">
    <location>
        <begin position="150"/>
        <end position="172"/>
    </location>
</feature>
<sequence>MKHNLSFRLHILALAFCCGFSIMTVELLGGKIMAPYFGGSIYVWGSIITVFMLALSIGYLLGGRWSINQPNTRKYGSLFIFSALLLLPMIFFGDAIMNVIFAHVEDPRFGSLLGASGLFLLPTIAMGMIAPYSVRLLVLSTEHSGQTAGFLYFVSTIGSALGTIMTSFYLVLFFEINTILWVVFFTFLICGGSIAFRSESTDELEITDSNASHATS</sequence>
<evidence type="ECO:0000313" key="2">
    <source>
        <dbReference type="EMBL" id="WMS88212.1"/>
    </source>
</evidence>
<accession>A0AA51RV93</accession>
<evidence type="ECO:0000256" key="1">
    <source>
        <dbReference type="SAM" id="Phobius"/>
    </source>
</evidence>
<keyword evidence="1" id="KW-1133">Transmembrane helix</keyword>
<dbReference type="NCBIfam" id="NF037959">
    <property type="entry name" value="MFS_SpdSyn"/>
    <property type="match status" value="1"/>
</dbReference>
<dbReference type="SUPFAM" id="SSF103473">
    <property type="entry name" value="MFS general substrate transporter"/>
    <property type="match status" value="1"/>
</dbReference>
<feature type="transmembrane region" description="Helical" evidence="1">
    <location>
        <begin position="113"/>
        <end position="138"/>
    </location>
</feature>
<keyword evidence="1" id="KW-0812">Transmembrane</keyword>
<dbReference type="KEGG" id="plei:Q9312_04675"/>